<dbReference type="EMBL" id="SSDS01000070">
    <property type="protein sequence ID" value="TXG76591.1"/>
    <property type="molecule type" value="Genomic_DNA"/>
</dbReference>
<sequence>MPHNMGFDEALVLLKQGHKLSRVQFRDTCYISVQVPDENSKMSVPYLYMTKKIHKDTTNEKVINFPFDPSCESIFAEDWYVVDSPAF</sequence>
<evidence type="ECO:0000313" key="2">
    <source>
        <dbReference type="EMBL" id="TXG76591.1"/>
    </source>
</evidence>
<evidence type="ECO:0000313" key="3">
    <source>
        <dbReference type="Proteomes" id="UP000321026"/>
    </source>
</evidence>
<gene>
    <name evidence="2" type="ORF">E6Q11_04290</name>
</gene>
<name>A0A5C7J506_9BACT</name>
<proteinExistence type="predicted"/>
<evidence type="ECO:0000259" key="1">
    <source>
        <dbReference type="Pfam" id="PF11195"/>
    </source>
</evidence>
<comment type="caution">
    <text evidence="2">The sequence shown here is derived from an EMBL/GenBank/DDBJ whole genome shotgun (WGS) entry which is preliminary data.</text>
</comment>
<organism evidence="2 3">
    <name type="scientific">Candidatus Dojkabacteria bacterium</name>
    <dbReference type="NCBI Taxonomy" id="2099670"/>
    <lineage>
        <taxon>Bacteria</taxon>
        <taxon>Candidatus Dojkabacteria</taxon>
    </lineage>
</organism>
<dbReference type="AlphaFoldDB" id="A0A5C7J506"/>
<dbReference type="Proteomes" id="UP000321026">
    <property type="component" value="Unassembled WGS sequence"/>
</dbReference>
<dbReference type="Pfam" id="PF11195">
    <property type="entry name" value="Tad2-like"/>
    <property type="match status" value="1"/>
</dbReference>
<dbReference type="InterPro" id="IPR021361">
    <property type="entry name" value="Tad2-like_dom"/>
</dbReference>
<feature type="domain" description="Thoeris anti-defense 2-like" evidence="1">
    <location>
        <begin position="5"/>
        <end position="82"/>
    </location>
</feature>
<protein>
    <submittedName>
        <fullName evidence="2">DUF2829 domain-containing protein</fullName>
    </submittedName>
</protein>
<accession>A0A5C7J506</accession>
<reference evidence="2 3" key="1">
    <citation type="submission" date="2018-09" db="EMBL/GenBank/DDBJ databases">
        <title>Metagenome Assembled Genomes from an Advanced Water Purification Facility.</title>
        <authorList>
            <person name="Stamps B.W."/>
            <person name="Spear J.R."/>
        </authorList>
    </citation>
    <scope>NUCLEOTIDE SEQUENCE [LARGE SCALE GENOMIC DNA]</scope>
    <source>
        <strain evidence="2">Bin_63_2</strain>
    </source>
</reference>